<reference evidence="2 3" key="1">
    <citation type="submission" date="2020-08" db="EMBL/GenBank/DDBJ databases">
        <title>Sequencing the genomes of 1000 actinobacteria strains.</title>
        <authorList>
            <person name="Klenk H.-P."/>
        </authorList>
    </citation>
    <scope>NUCLEOTIDE SEQUENCE [LARGE SCALE GENOMIC DNA]</scope>
    <source>
        <strain evidence="2 3">DSM 45272</strain>
    </source>
</reference>
<feature type="region of interest" description="Disordered" evidence="1">
    <location>
        <begin position="1"/>
        <end position="36"/>
    </location>
</feature>
<sequence>MATTPEPGTAGSALPTGRAAGPPSVQLRGAARRRRV</sequence>
<evidence type="ECO:0000313" key="2">
    <source>
        <dbReference type="EMBL" id="MBB5854483.1"/>
    </source>
</evidence>
<evidence type="ECO:0000256" key="1">
    <source>
        <dbReference type="SAM" id="MobiDB-lite"/>
    </source>
</evidence>
<organism evidence="2 3">
    <name type="scientific">Amycolatopsis umgeniensis</name>
    <dbReference type="NCBI Taxonomy" id="336628"/>
    <lineage>
        <taxon>Bacteria</taxon>
        <taxon>Bacillati</taxon>
        <taxon>Actinomycetota</taxon>
        <taxon>Actinomycetes</taxon>
        <taxon>Pseudonocardiales</taxon>
        <taxon>Pseudonocardiaceae</taxon>
        <taxon>Amycolatopsis</taxon>
    </lineage>
</organism>
<name>A0A841B6B0_9PSEU</name>
<accession>A0A841B6B0</accession>
<keyword evidence="3" id="KW-1185">Reference proteome</keyword>
<comment type="caution">
    <text evidence="2">The sequence shown here is derived from an EMBL/GenBank/DDBJ whole genome shotgun (WGS) entry which is preliminary data.</text>
</comment>
<dbReference type="EMBL" id="JACHMX010000001">
    <property type="protein sequence ID" value="MBB5854483.1"/>
    <property type="molecule type" value="Genomic_DNA"/>
</dbReference>
<dbReference type="Proteomes" id="UP000580861">
    <property type="component" value="Unassembled WGS sequence"/>
</dbReference>
<protein>
    <submittedName>
        <fullName evidence="2">Uncharacterized protein</fullName>
    </submittedName>
</protein>
<dbReference type="AlphaFoldDB" id="A0A841B6B0"/>
<gene>
    <name evidence="2" type="ORF">HDA45_004570</name>
</gene>
<proteinExistence type="predicted"/>
<evidence type="ECO:0000313" key="3">
    <source>
        <dbReference type="Proteomes" id="UP000580861"/>
    </source>
</evidence>